<dbReference type="PANTHER" id="PTHR15683:SF8">
    <property type="entry name" value="SCAFFOLD ATTACHMENT FACTOR B, ISOFORM B"/>
    <property type="match status" value="1"/>
</dbReference>
<organism evidence="5">
    <name type="scientific">Diabrotica virgifera virgifera</name>
    <name type="common">western corn rootworm</name>
    <dbReference type="NCBI Taxonomy" id="50390"/>
    <lineage>
        <taxon>Eukaryota</taxon>
        <taxon>Metazoa</taxon>
        <taxon>Ecdysozoa</taxon>
        <taxon>Arthropoda</taxon>
        <taxon>Hexapoda</taxon>
        <taxon>Insecta</taxon>
        <taxon>Pterygota</taxon>
        <taxon>Neoptera</taxon>
        <taxon>Endopterygota</taxon>
        <taxon>Coleoptera</taxon>
        <taxon>Polyphaga</taxon>
        <taxon>Cucujiformia</taxon>
        <taxon>Chrysomeloidea</taxon>
        <taxon>Chrysomelidae</taxon>
        <taxon>Galerucinae</taxon>
        <taxon>Diabroticina</taxon>
        <taxon>Diabroticites</taxon>
        <taxon>Diabrotica</taxon>
    </lineage>
</organism>
<dbReference type="GO" id="GO:0006357">
    <property type="term" value="P:regulation of transcription by RNA polymerase II"/>
    <property type="evidence" value="ECO:0007669"/>
    <property type="project" value="TreeGrafter"/>
</dbReference>
<evidence type="ECO:0000259" key="4">
    <source>
        <dbReference type="PROSITE" id="PS50800"/>
    </source>
</evidence>
<dbReference type="SMART" id="SM00513">
    <property type="entry name" value="SAP"/>
    <property type="match status" value="1"/>
</dbReference>
<dbReference type="AlphaFoldDB" id="A0A6P7F2P1"/>
<feature type="domain" description="SAP" evidence="4">
    <location>
        <begin position="9"/>
        <end position="43"/>
    </location>
</feature>
<dbReference type="GO" id="GO:0005634">
    <property type="term" value="C:nucleus"/>
    <property type="evidence" value="ECO:0007669"/>
    <property type="project" value="UniProtKB-SubCell"/>
</dbReference>
<evidence type="ECO:0000256" key="2">
    <source>
        <dbReference type="ARBA" id="ARBA00022884"/>
    </source>
</evidence>
<evidence type="ECO:0000256" key="1">
    <source>
        <dbReference type="ARBA" id="ARBA00004123"/>
    </source>
</evidence>
<dbReference type="InParanoid" id="A0A6P7F2P1"/>
<accession>A0A6P7F2P1</accession>
<reference evidence="5" key="1">
    <citation type="submission" date="2025-08" db="UniProtKB">
        <authorList>
            <consortium name="RefSeq"/>
        </authorList>
    </citation>
    <scope>IDENTIFICATION</scope>
    <source>
        <tissue evidence="5">Whole insect</tissue>
    </source>
</reference>
<sequence>MSSQYKSKVCDLRVTELRTELENRELDSAGKKADLVDRLKNALQEEGHDPETYVFEDKHAVLISSISKDITSLENKVSGEISQVSADITSLEHKVSSEISKVSGDISSLESKMTYEISASISKVTSDFDDKISSLKSTFEEKITVIEKKMEKTEKVDKGMEPTLTDIKDDETKYKLEPRWIVAGSVSLARVKVPNLDGKVVNDLEKLAVQTFIDGIRDHEMQRTLRLARHE</sequence>
<dbReference type="InterPro" id="IPR051738">
    <property type="entry name" value="SAF_Modulators"/>
</dbReference>
<protein>
    <submittedName>
        <fullName evidence="5">SAFB-like transcription modulator</fullName>
    </submittedName>
</protein>
<dbReference type="PANTHER" id="PTHR15683">
    <property type="entry name" value="SCAFFOLD ATTACHMENT FACTOR B-RELATED"/>
    <property type="match status" value="1"/>
</dbReference>
<dbReference type="Gene3D" id="1.10.720.30">
    <property type="entry name" value="SAP domain"/>
    <property type="match status" value="1"/>
</dbReference>
<dbReference type="SUPFAM" id="SSF68906">
    <property type="entry name" value="SAP domain"/>
    <property type="match status" value="1"/>
</dbReference>
<dbReference type="GO" id="GO:0043565">
    <property type="term" value="F:sequence-specific DNA binding"/>
    <property type="evidence" value="ECO:0007669"/>
    <property type="project" value="TreeGrafter"/>
</dbReference>
<gene>
    <name evidence="5" type="primary">LOC114325968</name>
</gene>
<dbReference type="PROSITE" id="PS50800">
    <property type="entry name" value="SAP"/>
    <property type="match status" value="1"/>
</dbReference>
<dbReference type="Pfam" id="PF02037">
    <property type="entry name" value="SAP"/>
    <property type="match status" value="1"/>
</dbReference>
<dbReference type="InterPro" id="IPR036361">
    <property type="entry name" value="SAP_dom_sf"/>
</dbReference>
<keyword evidence="3" id="KW-0539">Nucleus</keyword>
<dbReference type="GO" id="GO:0003723">
    <property type="term" value="F:RNA binding"/>
    <property type="evidence" value="ECO:0007669"/>
    <property type="project" value="UniProtKB-KW"/>
</dbReference>
<evidence type="ECO:0000313" key="5">
    <source>
        <dbReference type="RefSeq" id="XP_028129919.1"/>
    </source>
</evidence>
<proteinExistence type="predicted"/>
<keyword evidence="2" id="KW-0694">RNA-binding</keyword>
<comment type="subcellular location">
    <subcellularLocation>
        <location evidence="1">Nucleus</location>
    </subcellularLocation>
</comment>
<dbReference type="GO" id="GO:0050684">
    <property type="term" value="P:regulation of mRNA processing"/>
    <property type="evidence" value="ECO:0007669"/>
    <property type="project" value="TreeGrafter"/>
</dbReference>
<dbReference type="InterPro" id="IPR003034">
    <property type="entry name" value="SAP_dom"/>
</dbReference>
<dbReference type="RefSeq" id="XP_028129919.1">
    <property type="nucleotide sequence ID" value="XM_028274118.1"/>
</dbReference>
<evidence type="ECO:0000256" key="3">
    <source>
        <dbReference type="ARBA" id="ARBA00023242"/>
    </source>
</evidence>
<name>A0A6P7F2P1_DIAVI</name>